<dbReference type="Proteomes" id="UP000825701">
    <property type="component" value="Chromosome"/>
</dbReference>
<reference evidence="1" key="1">
    <citation type="submission" date="2021-08" db="EMBL/GenBank/DDBJ databases">
        <authorList>
            <person name="Zhang H."/>
            <person name="Xu M."/>
            <person name="Yu Z."/>
            <person name="Yang L."/>
            <person name="Cai Y."/>
        </authorList>
    </citation>
    <scope>NUCLEOTIDE SEQUENCE</scope>
    <source>
        <strain evidence="1">CHL1</strain>
    </source>
</reference>
<organism evidence="1 2">
    <name type="scientific">Chenggangzhangella methanolivorans</name>
    <dbReference type="NCBI Taxonomy" id="1437009"/>
    <lineage>
        <taxon>Bacteria</taxon>
        <taxon>Pseudomonadati</taxon>
        <taxon>Pseudomonadota</taxon>
        <taxon>Alphaproteobacteria</taxon>
        <taxon>Hyphomicrobiales</taxon>
        <taxon>Methylopilaceae</taxon>
        <taxon>Chenggangzhangella</taxon>
    </lineage>
</organism>
<dbReference type="EMBL" id="CP081869">
    <property type="protein sequence ID" value="QZN99797.1"/>
    <property type="molecule type" value="Genomic_DNA"/>
</dbReference>
<name>A0A9E6R7T6_9HYPH</name>
<dbReference type="RefSeq" id="WP_261402908.1">
    <property type="nucleotide sequence ID" value="NZ_CP081869.1"/>
</dbReference>
<dbReference type="KEGG" id="cmet:K6K41_24560"/>
<accession>A0A9E6R7T6</accession>
<dbReference type="AlphaFoldDB" id="A0A9E6R7T6"/>
<keyword evidence="2" id="KW-1185">Reference proteome</keyword>
<evidence type="ECO:0000313" key="1">
    <source>
        <dbReference type="EMBL" id="QZN99797.1"/>
    </source>
</evidence>
<gene>
    <name evidence="1" type="ORF">K6K41_24560</name>
</gene>
<evidence type="ECO:0000313" key="2">
    <source>
        <dbReference type="Proteomes" id="UP000825701"/>
    </source>
</evidence>
<proteinExistence type="predicted"/>
<sequence length="72" mass="7436">MTVEGRRAAEILATPGMWRRAGAAGRLVGLDYGSALLASPRCDADALVHCLERGEAVVLKIAGETAEAKANG</sequence>
<protein>
    <submittedName>
        <fullName evidence="1">Uncharacterized protein</fullName>
    </submittedName>
</protein>